<proteinExistence type="predicted"/>
<reference evidence="1" key="1">
    <citation type="journal article" date="2015" name="Nature">
        <title>Complex archaea that bridge the gap between prokaryotes and eukaryotes.</title>
        <authorList>
            <person name="Spang A."/>
            <person name="Saw J.H."/>
            <person name="Jorgensen S.L."/>
            <person name="Zaremba-Niedzwiedzka K."/>
            <person name="Martijn J."/>
            <person name="Lind A.E."/>
            <person name="van Eijk R."/>
            <person name="Schleper C."/>
            <person name="Guy L."/>
            <person name="Ettema T.J."/>
        </authorList>
    </citation>
    <scope>NUCLEOTIDE SEQUENCE</scope>
</reference>
<gene>
    <name evidence="1" type="ORF">LCGC14_2792980</name>
</gene>
<comment type="caution">
    <text evidence="1">The sequence shown here is derived from an EMBL/GenBank/DDBJ whole genome shotgun (WGS) entry which is preliminary data.</text>
</comment>
<organism evidence="1">
    <name type="scientific">marine sediment metagenome</name>
    <dbReference type="NCBI Taxonomy" id="412755"/>
    <lineage>
        <taxon>unclassified sequences</taxon>
        <taxon>metagenomes</taxon>
        <taxon>ecological metagenomes</taxon>
    </lineage>
</organism>
<evidence type="ECO:0000313" key="1">
    <source>
        <dbReference type="EMBL" id="KKK83478.1"/>
    </source>
</evidence>
<accession>A0A0F8YPZ0</accession>
<protein>
    <submittedName>
        <fullName evidence="1">Uncharacterized protein</fullName>
    </submittedName>
</protein>
<dbReference type="EMBL" id="LAZR01052205">
    <property type="protein sequence ID" value="KKK83478.1"/>
    <property type="molecule type" value="Genomic_DNA"/>
</dbReference>
<dbReference type="AlphaFoldDB" id="A0A0F8YPZ0"/>
<name>A0A0F8YPZ0_9ZZZZ</name>
<sequence>MVTFNGQGNRDDVGGSEVFTVTNYTEDLALSGTEAGTANVAAVLATLIKVLQQKGLLKGSTTT</sequence>